<dbReference type="Proteomes" id="UP000250086">
    <property type="component" value="Unassembled WGS sequence"/>
</dbReference>
<dbReference type="InterPro" id="IPR004623">
    <property type="entry name" value="KdpA"/>
</dbReference>
<keyword evidence="8 9" id="KW-0472">Membrane</keyword>
<dbReference type="RefSeq" id="WP_220087009.1">
    <property type="nucleotide sequence ID" value="NZ_UAPV01000001.1"/>
</dbReference>
<evidence type="ECO:0000256" key="6">
    <source>
        <dbReference type="ARBA" id="ARBA00022989"/>
    </source>
</evidence>
<keyword evidence="6 9" id="KW-1133">Transmembrane helix</keyword>
<dbReference type="Pfam" id="PF03814">
    <property type="entry name" value="KdpA"/>
    <property type="match status" value="1"/>
</dbReference>
<accession>A0A2X0VLB6</accession>
<keyword evidence="1 9" id="KW-0813">Transport</keyword>
<dbReference type="PANTHER" id="PTHR30607">
    <property type="entry name" value="POTASSIUM-TRANSPORTING ATPASE A CHAIN"/>
    <property type="match status" value="1"/>
</dbReference>
<feature type="transmembrane region" description="Helical" evidence="9">
    <location>
        <begin position="61"/>
        <end position="79"/>
    </location>
</feature>
<feature type="transmembrane region" description="Helical" evidence="9">
    <location>
        <begin position="280"/>
        <end position="300"/>
    </location>
</feature>
<dbReference type="GO" id="GO:0008556">
    <property type="term" value="F:P-type potassium transmembrane transporter activity"/>
    <property type="evidence" value="ECO:0007669"/>
    <property type="project" value="InterPro"/>
</dbReference>
<comment type="similarity">
    <text evidence="9">Belongs to the KdpA family.</text>
</comment>
<evidence type="ECO:0000313" key="11">
    <source>
        <dbReference type="Proteomes" id="UP000250086"/>
    </source>
</evidence>
<dbReference type="EMBL" id="UAPV01000001">
    <property type="protein sequence ID" value="SPT70258.1"/>
    <property type="molecule type" value="Genomic_DNA"/>
</dbReference>
<dbReference type="PIRSF" id="PIRSF001294">
    <property type="entry name" value="K_ATPaseA"/>
    <property type="match status" value="1"/>
</dbReference>
<feature type="transmembrane region" description="Helical" evidence="9">
    <location>
        <begin position="132"/>
        <end position="151"/>
    </location>
</feature>
<feature type="transmembrane region" description="Helical" evidence="9">
    <location>
        <begin position="6"/>
        <end position="27"/>
    </location>
</feature>
<evidence type="ECO:0000256" key="4">
    <source>
        <dbReference type="ARBA" id="ARBA00022692"/>
    </source>
</evidence>
<keyword evidence="5 9" id="KW-0630">Potassium</keyword>
<evidence type="ECO:0000256" key="8">
    <source>
        <dbReference type="ARBA" id="ARBA00023136"/>
    </source>
</evidence>
<feature type="transmembrane region" description="Helical" evidence="9">
    <location>
        <begin position="251"/>
        <end position="273"/>
    </location>
</feature>
<name>A0A2X0VLB6_9GAMM</name>
<evidence type="ECO:0000256" key="9">
    <source>
        <dbReference type="HAMAP-Rule" id="MF_00275"/>
    </source>
</evidence>
<protein>
    <recommendedName>
        <fullName evidence="9">Potassium-transporting ATPase potassium-binding subunit</fullName>
    </recommendedName>
    <alternativeName>
        <fullName evidence="9">ATP phosphohydrolase [potassium-transporting] A chain</fullName>
    </alternativeName>
    <alternativeName>
        <fullName evidence="9">Potassium-binding and translocating subunit A</fullName>
    </alternativeName>
    <alternativeName>
        <fullName evidence="9">Potassium-translocating ATPase A chain</fullName>
    </alternativeName>
</protein>
<evidence type="ECO:0000256" key="1">
    <source>
        <dbReference type="ARBA" id="ARBA00022448"/>
    </source>
</evidence>
<evidence type="ECO:0000256" key="5">
    <source>
        <dbReference type="ARBA" id="ARBA00022958"/>
    </source>
</evidence>
<feature type="transmembrane region" description="Helical" evidence="9">
    <location>
        <begin position="480"/>
        <end position="504"/>
    </location>
</feature>
<reference evidence="10 11" key="1">
    <citation type="submission" date="2018-06" db="EMBL/GenBank/DDBJ databases">
        <authorList>
            <consortium name="Pathogen Informatics"/>
            <person name="Doyle S."/>
        </authorList>
    </citation>
    <scope>NUCLEOTIDE SEQUENCE [LARGE SCALE GENOMIC DNA]</scope>
    <source>
        <strain evidence="10 11">NCTC13093</strain>
    </source>
</reference>
<feature type="transmembrane region" description="Helical" evidence="9">
    <location>
        <begin position="525"/>
        <end position="544"/>
    </location>
</feature>
<dbReference type="NCBIfam" id="TIGR00680">
    <property type="entry name" value="kdpA"/>
    <property type="match status" value="1"/>
</dbReference>
<organism evidence="10 11">
    <name type="scientific">Anaerobiospirillum thomasii</name>
    <dbReference type="NCBI Taxonomy" id="179995"/>
    <lineage>
        <taxon>Bacteria</taxon>
        <taxon>Pseudomonadati</taxon>
        <taxon>Pseudomonadota</taxon>
        <taxon>Gammaproteobacteria</taxon>
        <taxon>Aeromonadales</taxon>
        <taxon>Succinivibrionaceae</taxon>
        <taxon>Anaerobiospirillum</taxon>
    </lineage>
</organism>
<keyword evidence="2 9" id="KW-1003">Cell membrane</keyword>
<comment type="function">
    <text evidence="9">Part of the high-affinity ATP-driven potassium transport (or Kdp) system, which catalyzes the hydrolysis of ATP coupled with the electrogenic transport of potassium into the cytoplasm. This subunit binds the extracellular potassium ions and delivers the ions to the membrane domain of KdpB through an intramembrane tunnel.</text>
</comment>
<feature type="transmembrane region" description="Helical" evidence="9">
    <location>
        <begin position="380"/>
        <end position="405"/>
    </location>
</feature>
<feature type="transmembrane region" description="Helical" evidence="9">
    <location>
        <begin position="417"/>
        <end position="440"/>
    </location>
</feature>
<evidence type="ECO:0000256" key="7">
    <source>
        <dbReference type="ARBA" id="ARBA00023065"/>
    </source>
</evidence>
<keyword evidence="11" id="KW-1185">Reference proteome</keyword>
<evidence type="ECO:0000256" key="3">
    <source>
        <dbReference type="ARBA" id="ARBA00022538"/>
    </source>
</evidence>
<dbReference type="PANTHER" id="PTHR30607:SF2">
    <property type="entry name" value="POTASSIUM-TRANSPORTING ATPASE POTASSIUM-BINDING SUBUNIT"/>
    <property type="match status" value="1"/>
</dbReference>
<proteinExistence type="inferred from homology"/>
<feature type="transmembrane region" description="Helical" evidence="9">
    <location>
        <begin position="172"/>
        <end position="194"/>
    </location>
</feature>
<comment type="subcellular location">
    <subcellularLocation>
        <location evidence="9">Cell membrane</location>
        <topology evidence="9">Multi-pass membrane protein</topology>
    </subcellularLocation>
</comment>
<gene>
    <name evidence="9" type="primary">kdpA</name>
    <name evidence="10" type="ORF">NCTC13093_01667</name>
</gene>
<sequence length="561" mass="60448">MYSAFILSAVFLSVLFITVKPLGLYMLPVCEGRAPSFFNRIDSFIFKFPGLQGSSQTWKEYALCLILFNLLGIIALYVLQRVQLYLPLNDQALGSIEPLLAFNTAVSFVTNTNWQAYAGESTMSYTVQMTGLAVQNFLSAGSGIAVAFVLMRSFVLSKDDYIGNFFADITRICLYILLPLSLIYALFLVSQGVIQNFDSYLSVQSIAGDTQNIAMGPVASQEAIKLLGTNGGGFFNANSAHPFENPTALSNFTQCLAIFLIPAALCYTFGAMIKDKGQGYTLLATMTLIFVICLSTIIVFEAMQSPALLASGSDSEFFNTEGKELRFDLGHSSLFSTVTTAASCGAVNNMHDSLNPISGLVTMLLMQLGEIVFGGVGSGFYGIIVMVLVTVFICGLMVGHTPLYLGKKISTVQMKLVCLAMLCSPFLVLLSTALACIFDINTMSLNNTGPHGFSEYLYAFSSAANNNGSAFAGLNANTPFFNIMTALCMFFGRFIPIVCILALAGSFAHQSFAAKSVATIDTKGIFFTLLLFSVIILMGALTYIPSLSLGPVAEHLSTFSR</sequence>
<dbReference type="HAMAP" id="MF_00275">
    <property type="entry name" value="KdpA"/>
    <property type="match status" value="1"/>
</dbReference>
<keyword evidence="7 9" id="KW-0406">Ion transport</keyword>
<comment type="subunit">
    <text evidence="9">The system is composed of three essential subunits: KdpA, KdpB and KdpC.</text>
</comment>
<dbReference type="GO" id="GO:0030955">
    <property type="term" value="F:potassium ion binding"/>
    <property type="evidence" value="ECO:0007669"/>
    <property type="project" value="UniProtKB-UniRule"/>
</dbReference>
<dbReference type="AlphaFoldDB" id="A0A2X0VLB6"/>
<evidence type="ECO:0000256" key="2">
    <source>
        <dbReference type="ARBA" id="ARBA00022475"/>
    </source>
</evidence>
<dbReference type="GO" id="GO:0005886">
    <property type="term" value="C:plasma membrane"/>
    <property type="evidence" value="ECO:0007669"/>
    <property type="project" value="UniProtKB-SubCell"/>
</dbReference>
<evidence type="ECO:0000313" key="10">
    <source>
        <dbReference type="EMBL" id="SPT70258.1"/>
    </source>
</evidence>
<keyword evidence="3 9" id="KW-0633">Potassium transport</keyword>
<keyword evidence="4 9" id="KW-0812">Transmembrane</keyword>